<dbReference type="KEGG" id="dpi:BN4_20061"/>
<dbReference type="AlphaFoldDB" id="M1WY48"/>
<reference evidence="1 2" key="1">
    <citation type="journal article" date="2013" name="PLoS ONE">
        <title>The first genomic and proteomic characterization of a deep-sea sulfate reducer: insights into the piezophilic lifestyle of Desulfovibrio piezophilus.</title>
        <authorList>
            <person name="Pradel N."/>
            <person name="Ji B."/>
            <person name="Gimenez G."/>
            <person name="Talla E."/>
            <person name="Lenoble P."/>
            <person name="Garel M."/>
            <person name="Tamburini C."/>
            <person name="Fourquet P."/>
            <person name="Lebrun R."/>
            <person name="Bertin P."/>
            <person name="Denis Y."/>
            <person name="Pophillat M."/>
            <person name="Barbe V."/>
            <person name="Ollivier B."/>
            <person name="Dolla A."/>
        </authorList>
    </citation>
    <scope>NUCLEOTIDE SEQUENCE [LARGE SCALE GENOMIC DNA]</scope>
    <source>
        <strain evidence="2">DSM 10523 / SB164P1</strain>
    </source>
</reference>
<dbReference type="Proteomes" id="UP000011724">
    <property type="component" value="Chromosome"/>
</dbReference>
<evidence type="ECO:0000313" key="1">
    <source>
        <dbReference type="EMBL" id="CCH50123.1"/>
    </source>
</evidence>
<gene>
    <name evidence="1" type="ordered locus">BN4_20061</name>
</gene>
<dbReference type="Gene3D" id="3.40.30.10">
    <property type="entry name" value="Glutaredoxin"/>
    <property type="match status" value="1"/>
</dbReference>
<protein>
    <submittedName>
        <fullName evidence="1">Alkyl hydroperoxide reductase/ Thiol specific antioxidant/ Mal allergen</fullName>
    </submittedName>
</protein>
<dbReference type="STRING" id="1322246.BN4_20061"/>
<dbReference type="EMBL" id="FO203427">
    <property type="protein sequence ID" value="CCH50123.1"/>
    <property type="molecule type" value="Genomic_DNA"/>
</dbReference>
<dbReference type="RefSeq" id="WP_015416165.1">
    <property type="nucleotide sequence ID" value="NC_020409.1"/>
</dbReference>
<accession>M1WY48</accession>
<dbReference type="eggNOG" id="COG1225">
    <property type="taxonomic scope" value="Bacteria"/>
</dbReference>
<evidence type="ECO:0000313" key="2">
    <source>
        <dbReference type="Proteomes" id="UP000011724"/>
    </source>
</evidence>
<proteinExistence type="predicted"/>
<name>M1WY48_PSEP2</name>
<dbReference type="HOGENOM" id="CLU_194398_0_0_7"/>
<reference evidence="2" key="2">
    <citation type="journal article" date="2013" name="Stand. Genomic Sci.">
        <title>Complete genome sequence of Desulfocapsa sulfexigens, a marine deltaproteobacterium specialized in disproportionating inorganic sulfur compounds.</title>
        <authorList>
            <person name="Finster K.W."/>
            <person name="Kjeldsen K.U."/>
            <person name="Kube M."/>
            <person name="Reinhardt R."/>
            <person name="Mussmann M."/>
            <person name="Amann R."/>
            <person name="Schreiber L."/>
        </authorList>
    </citation>
    <scope>NUCLEOTIDE SEQUENCE [LARGE SCALE GENOMIC DNA]</scope>
    <source>
        <strain evidence="2">DSM 10523 / SB164P1</strain>
    </source>
</reference>
<organism evidence="1 2">
    <name type="scientific">Pseudodesulfovibrio piezophilus (strain DSM 21447 / JCM 15486 / C1TLV30)</name>
    <name type="common">Desulfovibrio piezophilus</name>
    <dbReference type="NCBI Taxonomy" id="1322246"/>
    <lineage>
        <taxon>Bacteria</taxon>
        <taxon>Pseudomonadati</taxon>
        <taxon>Thermodesulfobacteriota</taxon>
        <taxon>Desulfovibrionia</taxon>
        <taxon>Desulfovibrionales</taxon>
        <taxon>Desulfovibrionaceae</taxon>
    </lineage>
</organism>
<keyword evidence="2" id="KW-1185">Reference proteome</keyword>
<sequence length="83" mass="9243">MSTLTEQLAQTLKQNKKRIPETAQAVMQQAEKDLRNSGIEGSALADGEKAPQFSVKNHLNQERNLAAYLQQGPLVLSFYRGGW</sequence>